<name>A0A2I1CS21_ASPC2</name>
<gene>
    <name evidence="2" type="ORF">P168DRAFT_336159</name>
</gene>
<protein>
    <submittedName>
        <fullName evidence="2">HET domain protein</fullName>
    </submittedName>
</protein>
<dbReference type="InterPro" id="IPR010730">
    <property type="entry name" value="HET"/>
</dbReference>
<dbReference type="GeneID" id="36549249"/>
<dbReference type="OrthoDB" id="5362512at2759"/>
<dbReference type="PANTHER" id="PTHR33112:SF16">
    <property type="entry name" value="HETEROKARYON INCOMPATIBILITY DOMAIN-CONTAINING PROTEIN"/>
    <property type="match status" value="1"/>
</dbReference>
<dbReference type="EMBL" id="MSFM01000014">
    <property type="protein sequence ID" value="PKY00434.1"/>
    <property type="molecule type" value="Genomic_DNA"/>
</dbReference>
<comment type="caution">
    <text evidence="2">The sequence shown here is derived from an EMBL/GenBank/DDBJ whole genome shotgun (WGS) entry which is preliminary data.</text>
</comment>
<evidence type="ECO:0000259" key="1">
    <source>
        <dbReference type="Pfam" id="PF06985"/>
    </source>
</evidence>
<keyword evidence="3" id="KW-1185">Reference proteome</keyword>
<dbReference type="AlphaFoldDB" id="A0A2I1CS21"/>
<feature type="domain" description="Heterokaryon incompatibility" evidence="1">
    <location>
        <begin position="214"/>
        <end position="359"/>
    </location>
</feature>
<evidence type="ECO:0000313" key="2">
    <source>
        <dbReference type="EMBL" id="PKY00434.1"/>
    </source>
</evidence>
<organism evidence="2 3">
    <name type="scientific">Aspergillus campestris (strain IBT 28561)</name>
    <dbReference type="NCBI Taxonomy" id="1392248"/>
    <lineage>
        <taxon>Eukaryota</taxon>
        <taxon>Fungi</taxon>
        <taxon>Dikarya</taxon>
        <taxon>Ascomycota</taxon>
        <taxon>Pezizomycotina</taxon>
        <taxon>Eurotiomycetes</taxon>
        <taxon>Eurotiomycetidae</taxon>
        <taxon>Eurotiales</taxon>
        <taxon>Aspergillaceae</taxon>
        <taxon>Aspergillus</taxon>
        <taxon>Aspergillus subgen. Circumdati</taxon>
    </lineage>
</organism>
<sequence length="668" mass="75272">MAVVQDRDKTCAACLKIPPISEIAPGHGGVNIFWDTYQQLEDSATKGCPSCKFFYRHCIAPDAKRATSKYMSPSKSRGPYGLGWNGHPPWERTPMGDRPRIDLLYDIDLPPEAYEDKIYTIGSEATFDVFADPEEPISKYILARDVMPDPRVDGAFELVKGWVDSCCQSHSACKRGEDPVLPRFIIEISAAPGATEFQPSLRLVENDGSQKCPYITLSFIWGVRVQPVQLMRENRKQFLESIPYDRLPNTVKDAVFVAHRLNVKYLWVDTLCIVQDDDEVKREQIAQMCDIYGRSYLTVQAANVNSVHESFLRPRAPPKHPSLKLRFNESSHIYLRPGGYEQTEKAFSPVDRRGWIFEEGVLPPRLLVYRAEQMVLACRTAYQAEDGYRASKRPGPYPSFLDPAPWWRNSRVKGPQRRPDKRWDILNCWYNALDFSYTGRALTVASDKLPAIHGVAVRLGDQIGGRYMAGLWESDLPWGLLWESRGHWTGPEWLREQQRASRPAKYRAPSWSWAAIDGATYHLFSDRVHSRPVATVETSAIRIDTLGDISDGVMKIHGPLFQADLVPPDPATANAKRLSSALSTIAWSNANHGSGPPPGTILGRANLDIPGGHEAEVWCLHIVSARGLILECVNQEKRTFRRVGIFTIREDQLNAIPGDKFMADVTLI</sequence>
<evidence type="ECO:0000313" key="3">
    <source>
        <dbReference type="Proteomes" id="UP000234254"/>
    </source>
</evidence>
<dbReference type="PANTHER" id="PTHR33112">
    <property type="entry name" value="DOMAIN PROTEIN, PUTATIVE-RELATED"/>
    <property type="match status" value="1"/>
</dbReference>
<dbReference type="RefSeq" id="XP_024689028.1">
    <property type="nucleotide sequence ID" value="XM_024841723.1"/>
</dbReference>
<dbReference type="Pfam" id="PF06985">
    <property type="entry name" value="HET"/>
    <property type="match status" value="1"/>
</dbReference>
<reference evidence="2" key="1">
    <citation type="submission" date="2016-12" db="EMBL/GenBank/DDBJ databases">
        <title>The genomes of Aspergillus section Nigri reveals drivers in fungal speciation.</title>
        <authorList>
            <consortium name="DOE Joint Genome Institute"/>
            <person name="Vesth T.C."/>
            <person name="Nybo J."/>
            <person name="Theobald S."/>
            <person name="Brandl J."/>
            <person name="Frisvad J.C."/>
            <person name="Nielsen K.F."/>
            <person name="Lyhne E.K."/>
            <person name="Kogle M.E."/>
            <person name="Kuo A."/>
            <person name="Riley R."/>
            <person name="Clum A."/>
            <person name="Nolan M."/>
            <person name="Lipzen A."/>
            <person name="Salamov A."/>
            <person name="Henrissat B."/>
            <person name="Wiebenga A."/>
            <person name="De vries R.P."/>
            <person name="Grigoriev I.V."/>
            <person name="Mortensen U.H."/>
            <person name="Andersen M.R."/>
            <person name="Baker S.E."/>
        </authorList>
    </citation>
    <scope>NUCLEOTIDE SEQUENCE</scope>
    <source>
        <strain evidence="2">IBT 28561</strain>
    </source>
</reference>
<accession>A0A2I1CS21</accession>
<proteinExistence type="predicted"/>
<dbReference type="VEuPathDB" id="FungiDB:P168DRAFT_336159"/>
<dbReference type="Proteomes" id="UP000234254">
    <property type="component" value="Unassembled WGS sequence"/>
</dbReference>